<dbReference type="InterPro" id="IPR011075">
    <property type="entry name" value="TetR_C"/>
</dbReference>
<feature type="region of interest" description="Disordered" evidence="5">
    <location>
        <begin position="1"/>
        <end position="25"/>
    </location>
</feature>
<feature type="domain" description="HTH tetR-type" evidence="6">
    <location>
        <begin position="26"/>
        <end position="86"/>
    </location>
</feature>
<keyword evidence="1" id="KW-0805">Transcription regulation</keyword>
<dbReference type="InterPro" id="IPR036271">
    <property type="entry name" value="Tet_transcr_reg_TetR-rel_C_sf"/>
</dbReference>
<evidence type="ECO:0000256" key="1">
    <source>
        <dbReference type="ARBA" id="ARBA00023015"/>
    </source>
</evidence>
<evidence type="ECO:0000256" key="2">
    <source>
        <dbReference type="ARBA" id="ARBA00023125"/>
    </source>
</evidence>
<organism evidence="7 8">
    <name type="scientific">Streptomyces albiaxialis</name>
    <dbReference type="NCBI Taxonomy" id="329523"/>
    <lineage>
        <taxon>Bacteria</taxon>
        <taxon>Bacillati</taxon>
        <taxon>Actinomycetota</taxon>
        <taxon>Actinomycetes</taxon>
        <taxon>Kitasatosporales</taxon>
        <taxon>Streptomycetaceae</taxon>
        <taxon>Streptomyces</taxon>
    </lineage>
</organism>
<dbReference type="Pfam" id="PF00440">
    <property type="entry name" value="TetR_N"/>
    <property type="match status" value="1"/>
</dbReference>
<comment type="caution">
    <text evidence="7">The sequence shown here is derived from an EMBL/GenBank/DDBJ whole genome shotgun (WGS) entry which is preliminary data.</text>
</comment>
<feature type="compositionally biased region" description="Basic and acidic residues" evidence="5">
    <location>
        <begin position="15"/>
        <end position="25"/>
    </location>
</feature>
<keyword evidence="3" id="KW-0804">Transcription</keyword>
<dbReference type="PANTHER" id="PTHR30055">
    <property type="entry name" value="HTH-TYPE TRANSCRIPTIONAL REGULATOR RUTR"/>
    <property type="match status" value="1"/>
</dbReference>
<dbReference type="EMBL" id="BAAAPE010000007">
    <property type="protein sequence ID" value="GAA2070991.1"/>
    <property type="molecule type" value="Genomic_DNA"/>
</dbReference>
<dbReference type="InterPro" id="IPR009057">
    <property type="entry name" value="Homeodomain-like_sf"/>
</dbReference>
<gene>
    <name evidence="7" type="ORF">GCM10009801_22120</name>
</gene>
<evidence type="ECO:0000259" key="6">
    <source>
        <dbReference type="PROSITE" id="PS50977"/>
    </source>
</evidence>
<evidence type="ECO:0000313" key="7">
    <source>
        <dbReference type="EMBL" id="GAA2070991.1"/>
    </source>
</evidence>
<accession>A0ABN2VS89</accession>
<dbReference type="InterPro" id="IPR050109">
    <property type="entry name" value="HTH-type_TetR-like_transc_reg"/>
</dbReference>
<dbReference type="Pfam" id="PF16859">
    <property type="entry name" value="TetR_C_11"/>
    <property type="match status" value="1"/>
</dbReference>
<dbReference type="PANTHER" id="PTHR30055:SF148">
    <property type="entry name" value="TETR-FAMILY TRANSCRIPTIONAL REGULATOR"/>
    <property type="match status" value="1"/>
</dbReference>
<sequence length="213" mass="23281">MPPPPEGPHRAAPAGDHRKGPRRRGEALEHAILAAALEELAEVGYAGLTMERVALRARTGKAALYRRWPGRAELAVDAWAALRNRDTELPDTGSLRTDVLAVLRHMADSLTGPHGHIFRGLLSEVARNPDFARLLRERAHSVGPGALQRVLRRAAERGEIQPWILTSRRATVAGDLLRDHYLLYGAPIPDSVVTEIVDEVCLPLLLAPPLGQT</sequence>
<name>A0ABN2VS89_9ACTN</name>
<feature type="DNA-binding region" description="H-T-H motif" evidence="4">
    <location>
        <begin position="49"/>
        <end position="68"/>
    </location>
</feature>
<evidence type="ECO:0000256" key="4">
    <source>
        <dbReference type="PROSITE-ProRule" id="PRU00335"/>
    </source>
</evidence>
<protein>
    <submittedName>
        <fullName evidence="7">TetR/AcrR family transcriptional regulator</fullName>
    </submittedName>
</protein>
<evidence type="ECO:0000256" key="5">
    <source>
        <dbReference type="SAM" id="MobiDB-lite"/>
    </source>
</evidence>
<dbReference type="RefSeq" id="WP_344526682.1">
    <property type="nucleotide sequence ID" value="NZ_BAAAPE010000007.1"/>
</dbReference>
<dbReference type="Gene3D" id="1.10.10.60">
    <property type="entry name" value="Homeodomain-like"/>
    <property type="match status" value="1"/>
</dbReference>
<evidence type="ECO:0000313" key="8">
    <source>
        <dbReference type="Proteomes" id="UP001500016"/>
    </source>
</evidence>
<reference evidence="7 8" key="1">
    <citation type="journal article" date="2019" name="Int. J. Syst. Evol. Microbiol.">
        <title>The Global Catalogue of Microorganisms (GCM) 10K type strain sequencing project: providing services to taxonomists for standard genome sequencing and annotation.</title>
        <authorList>
            <consortium name="The Broad Institute Genomics Platform"/>
            <consortium name="The Broad Institute Genome Sequencing Center for Infectious Disease"/>
            <person name="Wu L."/>
            <person name="Ma J."/>
        </authorList>
    </citation>
    <scope>NUCLEOTIDE SEQUENCE [LARGE SCALE GENOMIC DNA]</scope>
    <source>
        <strain evidence="7 8">JCM 15478</strain>
    </source>
</reference>
<dbReference type="Gene3D" id="1.10.357.10">
    <property type="entry name" value="Tetracycline Repressor, domain 2"/>
    <property type="match status" value="1"/>
</dbReference>
<evidence type="ECO:0000256" key="3">
    <source>
        <dbReference type="ARBA" id="ARBA00023163"/>
    </source>
</evidence>
<keyword evidence="2 4" id="KW-0238">DNA-binding</keyword>
<dbReference type="SUPFAM" id="SSF48498">
    <property type="entry name" value="Tetracyclin repressor-like, C-terminal domain"/>
    <property type="match status" value="1"/>
</dbReference>
<proteinExistence type="predicted"/>
<dbReference type="PROSITE" id="PS50977">
    <property type="entry name" value="HTH_TETR_2"/>
    <property type="match status" value="1"/>
</dbReference>
<dbReference type="InterPro" id="IPR001647">
    <property type="entry name" value="HTH_TetR"/>
</dbReference>
<dbReference type="Proteomes" id="UP001500016">
    <property type="component" value="Unassembled WGS sequence"/>
</dbReference>
<dbReference type="SUPFAM" id="SSF46689">
    <property type="entry name" value="Homeodomain-like"/>
    <property type="match status" value="1"/>
</dbReference>
<keyword evidence="8" id="KW-1185">Reference proteome</keyword>